<reference evidence="7" key="1">
    <citation type="submission" date="2022-08" db="EMBL/GenBank/DDBJ databases">
        <title>The genomic sequence of strain Paenibacillus sp. SCIV0701.</title>
        <authorList>
            <person name="Zhao H."/>
        </authorList>
    </citation>
    <scope>NUCLEOTIDE SEQUENCE</scope>
    <source>
        <strain evidence="7">SCIV0701</strain>
    </source>
</reference>
<dbReference type="InterPro" id="IPR001279">
    <property type="entry name" value="Metallo-B-lactamas"/>
</dbReference>
<evidence type="ECO:0000256" key="5">
    <source>
        <dbReference type="ARBA" id="ARBA00048505"/>
    </source>
</evidence>
<keyword evidence="1" id="KW-0378">Hydrolase</keyword>
<dbReference type="SMART" id="SM00849">
    <property type="entry name" value="Lactamase_B"/>
    <property type="match status" value="1"/>
</dbReference>
<evidence type="ECO:0000256" key="1">
    <source>
        <dbReference type="ARBA" id="ARBA00022759"/>
    </source>
</evidence>
<organism evidence="7 8">
    <name type="scientific">Paenibacillus soyae</name>
    <dbReference type="NCBI Taxonomy" id="2969249"/>
    <lineage>
        <taxon>Bacteria</taxon>
        <taxon>Bacillati</taxon>
        <taxon>Bacillota</taxon>
        <taxon>Bacilli</taxon>
        <taxon>Bacillales</taxon>
        <taxon>Paenibacillaceae</taxon>
        <taxon>Paenibacillus</taxon>
    </lineage>
</organism>
<dbReference type="EMBL" id="JANIPJ010000004">
    <property type="protein sequence ID" value="MCR2803625.1"/>
    <property type="molecule type" value="Genomic_DNA"/>
</dbReference>
<sequence>MQITMLGTGSAFAKRYNNNNALIEANGYRLLVDCGITLPKALHDAGMDFPQLDAVLISHIHGDHVGGLEEYAFQMMFKHQRKPVLYIADVLVEPLWQHTLRGGLTQGELNDISDFFDVRPLQAGVAYELAEGLAVELMQTEHIEGKASFSFLFNKRFFYSADMRFDGKLLQDLVESGVETIYHDCQLEAPGVVHASLEELLTLPEPVQEKTWLMHYGDAMEQYEGKTGRMRIVRQQTAYQV</sequence>
<dbReference type="GO" id="GO:0046872">
    <property type="term" value="F:metal ion binding"/>
    <property type="evidence" value="ECO:0007669"/>
    <property type="project" value="UniProtKB-KW"/>
</dbReference>
<dbReference type="SUPFAM" id="SSF56281">
    <property type="entry name" value="Metallo-hydrolase/oxidoreductase"/>
    <property type="match status" value="1"/>
</dbReference>
<name>A0A9X2MNP4_9BACL</name>
<comment type="catalytic activity">
    <reaction evidence="3">
        <text>3',5'-cyclic CMP + H2O = CMP + H(+)</text>
        <dbReference type="Rhea" id="RHEA:72675"/>
        <dbReference type="ChEBI" id="CHEBI:15377"/>
        <dbReference type="ChEBI" id="CHEBI:15378"/>
        <dbReference type="ChEBI" id="CHEBI:58003"/>
        <dbReference type="ChEBI" id="CHEBI:60377"/>
    </reaction>
    <physiologicalReaction direction="left-to-right" evidence="3">
        <dbReference type="Rhea" id="RHEA:72676"/>
    </physiologicalReaction>
</comment>
<dbReference type="Proteomes" id="UP001141950">
    <property type="component" value="Unassembled WGS sequence"/>
</dbReference>
<dbReference type="Gene3D" id="3.60.15.10">
    <property type="entry name" value="Ribonuclease Z/Hydroxyacylglutathione hydrolase-like"/>
    <property type="match status" value="1"/>
</dbReference>
<dbReference type="InterPro" id="IPR036866">
    <property type="entry name" value="RibonucZ/Hydroxyglut_hydro"/>
</dbReference>
<dbReference type="Pfam" id="PF23023">
    <property type="entry name" value="Anti-Pycsar_Apyc1"/>
    <property type="match status" value="1"/>
</dbReference>
<keyword evidence="8" id="KW-1185">Reference proteome</keyword>
<keyword evidence="2" id="KW-0862">Zinc</keyword>
<dbReference type="PANTHER" id="PTHR46018:SF2">
    <property type="entry name" value="ZINC PHOSPHODIESTERASE ELAC PROTEIN 1"/>
    <property type="match status" value="1"/>
</dbReference>
<evidence type="ECO:0000259" key="6">
    <source>
        <dbReference type="SMART" id="SM00849"/>
    </source>
</evidence>
<comment type="function">
    <text evidence="4">Counteracts the endogenous Pycsar antiviral defense system. Phosphodiesterase that enables metal-dependent hydrolysis of host cyclic nucleotide Pycsar defense signals such as cCMP and cUMP.</text>
</comment>
<protein>
    <submittedName>
        <fullName evidence="7">MBL fold metallo-hydrolase</fullName>
    </submittedName>
</protein>
<evidence type="ECO:0000313" key="7">
    <source>
        <dbReference type="EMBL" id="MCR2803625.1"/>
    </source>
</evidence>
<evidence type="ECO:0000256" key="2">
    <source>
        <dbReference type="ARBA" id="ARBA00022833"/>
    </source>
</evidence>
<evidence type="ECO:0000256" key="3">
    <source>
        <dbReference type="ARBA" id="ARBA00034221"/>
    </source>
</evidence>
<dbReference type="GO" id="GO:0042781">
    <property type="term" value="F:3'-tRNA processing endoribonuclease activity"/>
    <property type="evidence" value="ECO:0007669"/>
    <property type="project" value="TreeGrafter"/>
</dbReference>
<evidence type="ECO:0000313" key="8">
    <source>
        <dbReference type="Proteomes" id="UP001141950"/>
    </source>
</evidence>
<dbReference type="RefSeq" id="WP_257444092.1">
    <property type="nucleotide sequence ID" value="NZ_JANIPJ010000004.1"/>
</dbReference>
<evidence type="ECO:0000256" key="4">
    <source>
        <dbReference type="ARBA" id="ARBA00034301"/>
    </source>
</evidence>
<keyword evidence="1" id="KW-0540">Nuclease</keyword>
<comment type="caution">
    <text evidence="7">The sequence shown here is derived from an EMBL/GenBank/DDBJ whole genome shotgun (WGS) entry which is preliminary data.</text>
</comment>
<gene>
    <name evidence="7" type="ORF">NQZ67_06970</name>
</gene>
<keyword evidence="1" id="KW-0255">Endonuclease</keyword>
<feature type="domain" description="Metallo-beta-lactamase" evidence="6">
    <location>
        <begin position="17"/>
        <end position="215"/>
    </location>
</feature>
<accession>A0A9X2MNP4</accession>
<proteinExistence type="predicted"/>
<dbReference type="AlphaFoldDB" id="A0A9X2MNP4"/>
<dbReference type="PANTHER" id="PTHR46018">
    <property type="entry name" value="ZINC PHOSPHODIESTERASE ELAC PROTEIN 1"/>
    <property type="match status" value="1"/>
</dbReference>
<comment type="catalytic activity">
    <reaction evidence="5">
        <text>3',5'-cyclic UMP + H2O = UMP + H(+)</text>
        <dbReference type="Rhea" id="RHEA:70575"/>
        <dbReference type="ChEBI" id="CHEBI:15377"/>
        <dbReference type="ChEBI" id="CHEBI:15378"/>
        <dbReference type="ChEBI" id="CHEBI:57865"/>
        <dbReference type="ChEBI" id="CHEBI:184387"/>
    </reaction>
    <physiologicalReaction direction="left-to-right" evidence="5">
        <dbReference type="Rhea" id="RHEA:70576"/>
    </physiologicalReaction>
</comment>